<organism evidence="1 2">
    <name type="scientific">Desulfosarcina ovata subsp. sediminis</name>
    <dbReference type="NCBI Taxonomy" id="885957"/>
    <lineage>
        <taxon>Bacteria</taxon>
        <taxon>Pseudomonadati</taxon>
        <taxon>Thermodesulfobacteriota</taxon>
        <taxon>Desulfobacteria</taxon>
        <taxon>Desulfobacterales</taxon>
        <taxon>Desulfosarcinaceae</taxon>
        <taxon>Desulfosarcina</taxon>
    </lineage>
</organism>
<evidence type="ECO:0000313" key="2">
    <source>
        <dbReference type="Proteomes" id="UP000425960"/>
    </source>
</evidence>
<evidence type="ECO:0000313" key="1">
    <source>
        <dbReference type="EMBL" id="BBO85380.1"/>
    </source>
</evidence>
<dbReference type="RefSeq" id="WP_155325004.1">
    <property type="nucleotide sequence ID" value="NZ_AP021876.1"/>
</dbReference>
<accession>A0A5K7ZZ44</accession>
<dbReference type="EMBL" id="AP021876">
    <property type="protein sequence ID" value="BBO85380.1"/>
    <property type="molecule type" value="Genomic_DNA"/>
</dbReference>
<dbReference type="Proteomes" id="UP000425960">
    <property type="component" value="Chromosome"/>
</dbReference>
<proteinExistence type="predicted"/>
<gene>
    <name evidence="1" type="ORF">DSCO28_59460</name>
</gene>
<name>A0A5K7ZZ44_9BACT</name>
<reference evidence="1 2" key="1">
    <citation type="submission" date="2019-11" db="EMBL/GenBank/DDBJ databases">
        <title>Comparative genomics of hydrocarbon-degrading Desulfosarcina strains.</title>
        <authorList>
            <person name="Watanabe M."/>
            <person name="Kojima H."/>
            <person name="Fukui M."/>
        </authorList>
    </citation>
    <scope>NUCLEOTIDE SEQUENCE [LARGE SCALE GENOMIC DNA]</scope>
    <source>
        <strain evidence="1 2">28bB2T</strain>
    </source>
</reference>
<sequence length="525" mass="59269">MPPSHSIKKQAEAALTGVHFDFIAKYHAVTDLRRLARKEPGTLDRETITALEQLLRSDAFSRVRQSYFLFREAACVMCDMACAPAANGMRSWALASLEGLLRQTRGSAHRGVAEALGSLPVNIHGPQPVGNRPSSTPPVAWRELFEVKALTPVGTSWYIGRSLVTPLSRENRLLVVKLAKKDDRVEDLQKEIQWMETLHRPDYAVDCRFHIPEPLRIRRQPVFRLARLPLAPPSTLTRHPGKLAIAFVAHRDYFVYPNHPRVDGPCAREMLARNAFLMGHLAARGIIHDAPIPLFHNRTQRMRRNDQGRYQWFRAGRLDQWLDSCAFPNLGLSGLRDFEHLEPVGGESRLLYRQIGSHFLSLLLVAGSHFRCRDSSRKGLTETGTPVDTRDLFDPHLLKSMIGDIFGGYYSGFAGTAPPPDLPLDPDRLVARMIEEMGMDRYMTERLRRVDQQQMSDTQFHDFLRSKGVPDETVGRLKRAEKDILIASGPHLGDFNRQISLTELIEAVAAMSAVCVMGRFLAARH</sequence>
<dbReference type="AlphaFoldDB" id="A0A5K7ZZ44"/>
<dbReference type="NCBIfam" id="NF033874">
    <property type="entry name" value="SidJ_rel_pseudo"/>
    <property type="match status" value="1"/>
</dbReference>
<dbReference type="KEGG" id="dov:DSCO28_59460"/>
<protein>
    <submittedName>
        <fullName evidence="1">Uncharacterized protein</fullName>
    </submittedName>
</protein>